<evidence type="ECO:0000313" key="2">
    <source>
        <dbReference type="EMBL" id="TQQ85173.1"/>
    </source>
</evidence>
<feature type="repeat" description="TPR" evidence="1">
    <location>
        <begin position="40"/>
        <end position="73"/>
    </location>
</feature>
<gene>
    <name evidence="2" type="ORF">EXD82_02910</name>
</gene>
<organism evidence="2 3">
    <name type="scientific">Peptacetobacter hominis</name>
    <dbReference type="NCBI Taxonomy" id="2743610"/>
    <lineage>
        <taxon>Bacteria</taxon>
        <taxon>Bacillati</taxon>
        <taxon>Bacillota</taxon>
        <taxon>Clostridia</taxon>
        <taxon>Peptostreptococcales</taxon>
        <taxon>Peptostreptococcaceae</taxon>
        <taxon>Peptacetobacter</taxon>
    </lineage>
</organism>
<dbReference type="SUPFAM" id="SSF48452">
    <property type="entry name" value="TPR-like"/>
    <property type="match status" value="1"/>
</dbReference>
<evidence type="ECO:0000313" key="3">
    <source>
        <dbReference type="Proteomes" id="UP000317863"/>
    </source>
</evidence>
<accession>A0A544QWW8</accession>
<evidence type="ECO:0000256" key="1">
    <source>
        <dbReference type="PROSITE-ProRule" id="PRU00339"/>
    </source>
</evidence>
<comment type="caution">
    <text evidence="2">The sequence shown here is derived from an EMBL/GenBank/DDBJ whole genome shotgun (WGS) entry which is preliminary data.</text>
</comment>
<keyword evidence="1" id="KW-0802">TPR repeat</keyword>
<dbReference type="Gene3D" id="1.25.40.10">
    <property type="entry name" value="Tetratricopeptide repeat domain"/>
    <property type="match status" value="1"/>
</dbReference>
<dbReference type="OrthoDB" id="9779889at2"/>
<dbReference type="RefSeq" id="WP_142535419.1">
    <property type="nucleotide sequence ID" value="NZ_SGJB01000004.1"/>
</dbReference>
<proteinExistence type="predicted"/>
<dbReference type="AlphaFoldDB" id="A0A544QWW8"/>
<dbReference type="PROSITE" id="PS50005">
    <property type="entry name" value="TPR"/>
    <property type="match status" value="1"/>
</dbReference>
<dbReference type="Proteomes" id="UP000317863">
    <property type="component" value="Unassembled WGS sequence"/>
</dbReference>
<dbReference type="EMBL" id="SGJB01000004">
    <property type="protein sequence ID" value="TQQ85173.1"/>
    <property type="molecule type" value="Genomic_DNA"/>
</dbReference>
<protein>
    <submittedName>
        <fullName evidence="2">Tetratricopeptide repeat protein</fullName>
    </submittedName>
</protein>
<keyword evidence="3" id="KW-1185">Reference proteome</keyword>
<sequence>MYGNYADRNIVIEAKRMIESGRFSAAYDLLKTVMPGDRSAEWFYLAGKAASKLGMYEESEDYMKKARFMDPDNREYDEEYNRFNGYRNGYDNRARYYNERRRYDSSGCLPCCCCCGDDCCTTCCQLWCCDSCCECMGGDFITCC</sequence>
<dbReference type="InterPro" id="IPR019734">
    <property type="entry name" value="TPR_rpt"/>
</dbReference>
<reference evidence="2 3" key="1">
    <citation type="submission" date="2019-02" db="EMBL/GenBank/DDBJ databases">
        <title>Peptostreptococcaceae bacterium ZHW00191 nov., a new bacterium isolated from the human gut.</title>
        <authorList>
            <person name="Zhou H.-W."/>
            <person name="Chen X.-J."/>
        </authorList>
    </citation>
    <scope>NUCLEOTIDE SEQUENCE [LARGE SCALE GENOMIC DNA]</scope>
    <source>
        <strain evidence="2 3">ZHW00191</strain>
    </source>
</reference>
<name>A0A544QWW8_9FIRM</name>
<dbReference type="InterPro" id="IPR011990">
    <property type="entry name" value="TPR-like_helical_dom_sf"/>
</dbReference>